<dbReference type="Proteomes" id="UP000030403">
    <property type="component" value="Unassembled WGS sequence"/>
</dbReference>
<dbReference type="OrthoDB" id="3837983at2"/>
<accession>A0A0A5FTR0</accession>
<reference evidence="1 2" key="1">
    <citation type="submission" date="2013-08" db="EMBL/GenBank/DDBJ databases">
        <authorList>
            <person name="Huang J."/>
            <person name="Wang G."/>
        </authorList>
    </citation>
    <scope>NUCLEOTIDE SEQUENCE [LARGE SCALE GENOMIC DNA]</scope>
    <source>
        <strain evidence="1 2">BH030004</strain>
    </source>
</reference>
<sequence length="113" mass="13106">MCGNCFILTELFKTADSNPHQNYFPILALLKEMNKQSRIDLFAGDCPLEEVERHLSEEKHYTIQHYFKCVDCNQYFLIGACIRGMPIYKCLDDLKDLKVKSTLWGSCGSIFEE</sequence>
<dbReference type="eggNOG" id="ENOG503374R">
    <property type="taxonomic scope" value="Bacteria"/>
</dbReference>
<evidence type="ECO:0000313" key="2">
    <source>
        <dbReference type="Proteomes" id="UP000030403"/>
    </source>
</evidence>
<dbReference type="AlphaFoldDB" id="A0A0A5FTR0"/>
<proteinExistence type="predicted"/>
<keyword evidence="2" id="KW-1185">Reference proteome</keyword>
<organism evidence="1 2">
    <name type="scientific">Pontibacillus marinus BH030004 = DSM 16465</name>
    <dbReference type="NCBI Taxonomy" id="1385511"/>
    <lineage>
        <taxon>Bacteria</taxon>
        <taxon>Bacillati</taxon>
        <taxon>Bacillota</taxon>
        <taxon>Bacilli</taxon>
        <taxon>Bacillales</taxon>
        <taxon>Bacillaceae</taxon>
        <taxon>Pontibacillus</taxon>
    </lineage>
</organism>
<dbReference type="EMBL" id="AVPF01000065">
    <property type="protein sequence ID" value="KGX84156.1"/>
    <property type="molecule type" value="Genomic_DNA"/>
</dbReference>
<comment type="caution">
    <text evidence="1">The sequence shown here is derived from an EMBL/GenBank/DDBJ whole genome shotgun (WGS) entry which is preliminary data.</text>
</comment>
<dbReference type="STRING" id="1385511.GCA_000425225_02520"/>
<name>A0A0A5FTR0_9BACI</name>
<gene>
    <name evidence="1" type="ORF">N783_18845</name>
</gene>
<evidence type="ECO:0000313" key="1">
    <source>
        <dbReference type="EMBL" id="KGX84156.1"/>
    </source>
</evidence>
<protein>
    <submittedName>
        <fullName evidence="1">Uncharacterized protein</fullName>
    </submittedName>
</protein>
<dbReference type="RefSeq" id="WP_027446214.1">
    <property type="nucleotide sequence ID" value="NZ_AULJ01000031.1"/>
</dbReference>